<evidence type="ECO:0008006" key="4">
    <source>
        <dbReference type="Google" id="ProtNLM"/>
    </source>
</evidence>
<reference evidence="2 3" key="1">
    <citation type="submission" date="2019-10" db="EMBL/GenBank/DDBJ databases">
        <title>Draft whole-genome sequence of the purple nonsulfur photosynthetic bacterium Roseospira navarrensis DSM 15114.</title>
        <authorList>
            <person name="Kyndt J.A."/>
            <person name="Meyer T.E."/>
        </authorList>
    </citation>
    <scope>NUCLEOTIDE SEQUENCE [LARGE SCALE GENOMIC DNA]</scope>
    <source>
        <strain evidence="2 3">DSM 15114</strain>
    </source>
</reference>
<organism evidence="2 3">
    <name type="scientific">Roseospira navarrensis</name>
    <dbReference type="NCBI Taxonomy" id="140058"/>
    <lineage>
        <taxon>Bacteria</taxon>
        <taxon>Pseudomonadati</taxon>
        <taxon>Pseudomonadota</taxon>
        <taxon>Alphaproteobacteria</taxon>
        <taxon>Rhodospirillales</taxon>
        <taxon>Rhodospirillaceae</taxon>
        <taxon>Roseospira</taxon>
    </lineage>
</organism>
<accession>A0A7X1ZGX9</accession>
<feature type="signal peptide" evidence="1">
    <location>
        <begin position="1"/>
        <end position="30"/>
    </location>
</feature>
<proteinExistence type="predicted"/>
<keyword evidence="3" id="KW-1185">Reference proteome</keyword>
<dbReference type="EMBL" id="WIVE01000090">
    <property type="protein sequence ID" value="MQX38338.1"/>
    <property type="molecule type" value="Genomic_DNA"/>
</dbReference>
<evidence type="ECO:0000256" key="1">
    <source>
        <dbReference type="SAM" id="SignalP"/>
    </source>
</evidence>
<name>A0A7X1ZGX9_9PROT</name>
<comment type="caution">
    <text evidence="2">The sequence shown here is derived from an EMBL/GenBank/DDBJ whole genome shotgun (WGS) entry which is preliminary data.</text>
</comment>
<gene>
    <name evidence="2" type="ORF">GHC57_17615</name>
</gene>
<evidence type="ECO:0000313" key="3">
    <source>
        <dbReference type="Proteomes" id="UP000434582"/>
    </source>
</evidence>
<dbReference type="RefSeq" id="WP_153346711.1">
    <property type="nucleotide sequence ID" value="NZ_WIVE01000090.1"/>
</dbReference>
<evidence type="ECO:0000313" key="2">
    <source>
        <dbReference type="EMBL" id="MQX38338.1"/>
    </source>
</evidence>
<keyword evidence="1" id="KW-0732">Signal</keyword>
<protein>
    <recommendedName>
        <fullName evidence="4">DUF4136 domain-containing protein</fullName>
    </recommendedName>
</protein>
<feature type="chain" id="PRO_5030529580" description="DUF4136 domain-containing protein" evidence="1">
    <location>
        <begin position="31"/>
        <end position="234"/>
    </location>
</feature>
<dbReference type="OrthoDB" id="7359094at2"/>
<dbReference type="AlphaFoldDB" id="A0A7X1ZGX9"/>
<sequence length="234" mass="24236">MIRTMGLFTTPLAGALALGLLAAAPVAAVAQTAQGDDPAKAAVAPLTATVNAARLGPMPEDGRSYVIRRYDDSEAHTAVARALDAALAARGDGEAAAAPLAVEFDLYVVPSGVPVLAKGVLETSDIRRDRPARETHPGINVTALQGRTAGVEGNVLHRRQDSFRSTLRLEVMVQDPADGGYVWRGWVDTPMNGLSRAQTASLVVPPLVETLGQTVAGRAVTVTVPESMGGPAAE</sequence>
<dbReference type="Proteomes" id="UP000434582">
    <property type="component" value="Unassembled WGS sequence"/>
</dbReference>